<evidence type="ECO:0000313" key="2">
    <source>
        <dbReference type="EMBL" id="OCA77559.1"/>
    </source>
</evidence>
<dbReference type="CDD" id="cd00093">
    <property type="entry name" value="HTH_XRE"/>
    <property type="match status" value="1"/>
</dbReference>
<dbReference type="InterPro" id="IPR001387">
    <property type="entry name" value="Cro/C1-type_HTH"/>
</dbReference>
<proteinExistence type="predicted"/>
<feature type="domain" description="HTH cro/C1-type" evidence="1">
    <location>
        <begin position="18"/>
        <end position="72"/>
    </location>
</feature>
<name>A0A1B9A150_9FLAO</name>
<dbReference type="EMBL" id="MAYH01000001">
    <property type="protein sequence ID" value="OCA77559.1"/>
    <property type="molecule type" value="Genomic_DNA"/>
</dbReference>
<reference evidence="2 3" key="1">
    <citation type="submission" date="2016-07" db="EMBL/GenBank/DDBJ databases">
        <authorList>
            <person name="Jeong J.-J."/>
            <person name="Kim D.W."/>
            <person name="Sang M.K."/>
            <person name="Choi I.-G."/>
            <person name="Kim K.D."/>
        </authorList>
    </citation>
    <scope>NUCLEOTIDE SEQUENCE [LARGE SCALE GENOMIC DNA]</scope>
    <source>
        <strain evidence="2 3">UTM-3</strain>
    </source>
</reference>
<dbReference type="Gene3D" id="1.10.260.40">
    <property type="entry name" value="lambda repressor-like DNA-binding domains"/>
    <property type="match status" value="1"/>
</dbReference>
<dbReference type="PROSITE" id="PS50943">
    <property type="entry name" value="HTH_CROC1"/>
    <property type="match status" value="1"/>
</dbReference>
<sequence length="78" mass="9224">MEAQFSKEEMLKKLGDRIKQLRINKGYSSYEYFAYEHNISRAQFGRYERGEDLRFSSLIKVINALDLTLAEFFAEGFD</sequence>
<evidence type="ECO:0000313" key="3">
    <source>
        <dbReference type="Proteomes" id="UP000092651"/>
    </source>
</evidence>
<dbReference type="InterPro" id="IPR010982">
    <property type="entry name" value="Lambda_DNA-bd_dom_sf"/>
</dbReference>
<dbReference type="SUPFAM" id="SSF47413">
    <property type="entry name" value="lambda repressor-like DNA-binding domains"/>
    <property type="match status" value="1"/>
</dbReference>
<dbReference type="Proteomes" id="UP000092651">
    <property type="component" value="Unassembled WGS sequence"/>
</dbReference>
<accession>A0A1B9A150</accession>
<gene>
    <name evidence="2" type="ORF">BBI01_03675</name>
</gene>
<dbReference type="OrthoDB" id="674942at2"/>
<evidence type="ECO:0000259" key="1">
    <source>
        <dbReference type="PROSITE" id="PS50943"/>
    </source>
</evidence>
<comment type="caution">
    <text evidence="2">The sequence shown here is derived from an EMBL/GenBank/DDBJ whole genome shotgun (WGS) entry which is preliminary data.</text>
</comment>
<protein>
    <submittedName>
        <fullName evidence="2">Transcriptional regulator</fullName>
    </submittedName>
</protein>
<dbReference type="SMART" id="SM00530">
    <property type="entry name" value="HTH_XRE"/>
    <property type="match status" value="1"/>
</dbReference>
<keyword evidence="3" id="KW-1185">Reference proteome</keyword>
<dbReference type="AlphaFoldDB" id="A0A1B9A150"/>
<dbReference type="GO" id="GO:0003677">
    <property type="term" value="F:DNA binding"/>
    <property type="evidence" value="ECO:0007669"/>
    <property type="project" value="InterPro"/>
</dbReference>
<organism evidence="2 3">
    <name type="scientific">Chryseobacterium artocarpi</name>
    <dbReference type="NCBI Taxonomy" id="1414727"/>
    <lineage>
        <taxon>Bacteria</taxon>
        <taxon>Pseudomonadati</taxon>
        <taxon>Bacteroidota</taxon>
        <taxon>Flavobacteriia</taxon>
        <taxon>Flavobacteriales</taxon>
        <taxon>Weeksellaceae</taxon>
        <taxon>Chryseobacterium group</taxon>
        <taxon>Chryseobacterium</taxon>
    </lineage>
</organism>